<dbReference type="Pfam" id="PF04488">
    <property type="entry name" value="Gly_transf_sug"/>
    <property type="match status" value="1"/>
</dbReference>
<evidence type="ECO:0000313" key="5">
    <source>
        <dbReference type="Proteomes" id="UP001454036"/>
    </source>
</evidence>
<dbReference type="AlphaFoldDB" id="A0AAV3P4N2"/>
<name>A0AAV3P4N2_LITER</name>
<dbReference type="InterPro" id="IPR007652">
    <property type="entry name" value="A1-4-GlycosylTfrase_dom"/>
</dbReference>
<keyword evidence="2" id="KW-0732">Signal</keyword>
<dbReference type="Proteomes" id="UP001454036">
    <property type="component" value="Unassembled WGS sequence"/>
</dbReference>
<feature type="region of interest" description="Disordered" evidence="1">
    <location>
        <begin position="32"/>
        <end position="65"/>
    </location>
</feature>
<feature type="domain" description="Alpha 1,4-glycosyltransferase" evidence="3">
    <location>
        <begin position="407"/>
        <end position="474"/>
    </location>
</feature>
<evidence type="ECO:0000259" key="3">
    <source>
        <dbReference type="Pfam" id="PF04572"/>
    </source>
</evidence>
<evidence type="ECO:0000256" key="1">
    <source>
        <dbReference type="SAM" id="MobiDB-lite"/>
    </source>
</evidence>
<dbReference type="InterPro" id="IPR029044">
    <property type="entry name" value="Nucleotide-diphossugar_trans"/>
</dbReference>
<feature type="signal peptide" evidence="2">
    <location>
        <begin position="1"/>
        <end position="29"/>
    </location>
</feature>
<organism evidence="4 5">
    <name type="scientific">Lithospermum erythrorhizon</name>
    <name type="common">Purple gromwell</name>
    <name type="synonym">Lithospermum officinale var. erythrorhizon</name>
    <dbReference type="NCBI Taxonomy" id="34254"/>
    <lineage>
        <taxon>Eukaryota</taxon>
        <taxon>Viridiplantae</taxon>
        <taxon>Streptophyta</taxon>
        <taxon>Embryophyta</taxon>
        <taxon>Tracheophyta</taxon>
        <taxon>Spermatophyta</taxon>
        <taxon>Magnoliopsida</taxon>
        <taxon>eudicotyledons</taxon>
        <taxon>Gunneridae</taxon>
        <taxon>Pentapetalae</taxon>
        <taxon>asterids</taxon>
        <taxon>lamiids</taxon>
        <taxon>Boraginales</taxon>
        <taxon>Boraginaceae</taxon>
        <taxon>Boraginoideae</taxon>
        <taxon>Lithospermeae</taxon>
        <taxon>Lithospermum</taxon>
    </lineage>
</organism>
<evidence type="ECO:0000256" key="2">
    <source>
        <dbReference type="SAM" id="SignalP"/>
    </source>
</evidence>
<accession>A0AAV3P4N2</accession>
<dbReference type="SUPFAM" id="SSF53448">
    <property type="entry name" value="Nucleotide-diphospho-sugar transferases"/>
    <property type="match status" value="1"/>
</dbReference>
<comment type="caution">
    <text evidence="4">The sequence shown here is derived from an EMBL/GenBank/DDBJ whole genome shotgun (WGS) entry which is preliminary data.</text>
</comment>
<gene>
    <name evidence="4" type="ORF">LIER_06459</name>
</gene>
<dbReference type="PANTHER" id="PTHR47213:SF1">
    <property type="entry name" value="OS07G0567300 PROTEIN"/>
    <property type="match status" value="1"/>
</dbReference>
<dbReference type="Gene3D" id="3.90.550.20">
    <property type="match status" value="1"/>
</dbReference>
<sequence length="476" mass="54248">MFRNRRRPRYGAPVLAAVLLLLCVSLLYPQLSPTPTPNPTPTPTTNVASDDPINNNPKGGTPSSTYYFDHSSGVVRRGYYRRSIEEWEDYVSFDAKLRSGLGKLAFGSDDIPVDERIRKGMMEARKIEDALLLKGSPLRVGWGDWFDKKTDFLRRDKMFKSNLESFNPLNNPILQDPDSPGVTGLTRGDKIIVDRIMRIGDRVGNRKTRISSAERRTLGETSNFNNKNEVHADGKRWGYYPGLDEKLGFSEFMDVFFSRGNCSVRVFMVWNSPSWAYGVRHQRGLESVLFHHKDACVLVFSETIELNFFNDFVEEGFKVAVVMPNLDELLKDTPTHIFASVWYEWKQTKYYPAHYSELIRLAVLYKYGGIYLDSDIIVLKPLSSLLNTVGMEDEQDGTTLNGAVMASDKHSHFIMECLKEFYASYDDTNLRWNGADLLNRVAGNLSSSWNHANKVSELMLLPSSVSFPINRKEIPR</sequence>
<feature type="compositionally biased region" description="Pro residues" evidence="1">
    <location>
        <begin position="32"/>
        <end position="42"/>
    </location>
</feature>
<evidence type="ECO:0000313" key="4">
    <source>
        <dbReference type="EMBL" id="GAA0146529.1"/>
    </source>
</evidence>
<feature type="compositionally biased region" description="Polar residues" evidence="1">
    <location>
        <begin position="52"/>
        <end position="65"/>
    </location>
</feature>
<feature type="chain" id="PRO_5043427676" description="Alpha 1,4-glycosyltransferase domain-containing protein" evidence="2">
    <location>
        <begin position="30"/>
        <end position="476"/>
    </location>
</feature>
<reference evidence="4 5" key="1">
    <citation type="submission" date="2024-01" db="EMBL/GenBank/DDBJ databases">
        <title>The complete chloroplast genome sequence of Lithospermum erythrorhizon: insights into the phylogenetic relationship among Boraginaceae species and the maternal lineages of purple gromwells.</title>
        <authorList>
            <person name="Okada T."/>
            <person name="Watanabe K."/>
        </authorList>
    </citation>
    <scope>NUCLEOTIDE SEQUENCE [LARGE SCALE GENOMIC DNA]</scope>
</reference>
<proteinExistence type="predicted"/>
<dbReference type="PANTHER" id="PTHR47213">
    <property type="entry name" value="OS07G0567300 PROTEIN"/>
    <property type="match status" value="1"/>
</dbReference>
<dbReference type="InterPro" id="IPR044789">
    <property type="entry name" value="Put_A1-4-GlycosylTfrase_plant"/>
</dbReference>
<dbReference type="Pfam" id="PF04572">
    <property type="entry name" value="Gb3_synth"/>
    <property type="match status" value="1"/>
</dbReference>
<protein>
    <recommendedName>
        <fullName evidence="3">Alpha 1,4-glycosyltransferase domain-containing protein</fullName>
    </recommendedName>
</protein>
<dbReference type="EMBL" id="BAABME010000943">
    <property type="protein sequence ID" value="GAA0146529.1"/>
    <property type="molecule type" value="Genomic_DNA"/>
</dbReference>
<keyword evidence="5" id="KW-1185">Reference proteome</keyword>
<dbReference type="InterPro" id="IPR007577">
    <property type="entry name" value="GlycoTrfase_DXD_sugar-bd_CS"/>
</dbReference>